<dbReference type="Proteomes" id="UP000503088">
    <property type="component" value="Chromosome"/>
</dbReference>
<dbReference type="KEGG" id="kpul:GXN76_02550"/>
<feature type="domain" description="PepSY" evidence="1">
    <location>
        <begin position="34"/>
        <end position="90"/>
    </location>
</feature>
<accession>A0A7D3Y8B3</accession>
<proteinExistence type="predicted"/>
<protein>
    <recommendedName>
        <fullName evidence="1">PepSY domain-containing protein</fullName>
    </recommendedName>
</protein>
<evidence type="ECO:0000313" key="2">
    <source>
        <dbReference type="EMBL" id="QKG83461.1"/>
    </source>
</evidence>
<name>A0A7D3Y8B3_9BACL</name>
<evidence type="ECO:0000313" key="3">
    <source>
        <dbReference type="Proteomes" id="UP000503088"/>
    </source>
</evidence>
<gene>
    <name evidence="2" type="ORF">GXN76_02550</name>
</gene>
<dbReference type="Gene3D" id="3.10.450.40">
    <property type="match status" value="2"/>
</dbReference>
<dbReference type="EMBL" id="CP048104">
    <property type="protein sequence ID" value="QKG83461.1"/>
    <property type="molecule type" value="Genomic_DNA"/>
</dbReference>
<feature type="domain" description="PepSY" evidence="1">
    <location>
        <begin position="113"/>
        <end position="168"/>
    </location>
</feature>
<dbReference type="Pfam" id="PF03413">
    <property type="entry name" value="PepSY"/>
    <property type="match status" value="2"/>
</dbReference>
<dbReference type="AlphaFoldDB" id="A0A7D3Y8B3"/>
<sequence>MKKLVWVVLAAVVILIGSVWGVKQLLVQHTTPNLSSKEAIQIAEDRYPGHVTKAKLEKEDGDWQYELELEATRGLYKISVDAKTGKIIEIKQETKQDETRSDPEDLNSFGKPKISWNEAEKVARKQFQGRIKTIKLEREEGRLIYEIAMESGKQEVELEIDAHNGNVLLLSIEEDD</sequence>
<organism evidence="2 3">
    <name type="scientific">Kroppenstedtia pulmonis</name>
    <dbReference type="NCBI Taxonomy" id="1380685"/>
    <lineage>
        <taxon>Bacteria</taxon>
        <taxon>Bacillati</taxon>
        <taxon>Bacillota</taxon>
        <taxon>Bacilli</taxon>
        <taxon>Bacillales</taxon>
        <taxon>Thermoactinomycetaceae</taxon>
        <taxon>Kroppenstedtia</taxon>
    </lineage>
</organism>
<keyword evidence="3" id="KW-1185">Reference proteome</keyword>
<evidence type="ECO:0000259" key="1">
    <source>
        <dbReference type="Pfam" id="PF03413"/>
    </source>
</evidence>
<dbReference type="RefSeq" id="WP_173220224.1">
    <property type="nucleotide sequence ID" value="NZ_CP048104.1"/>
</dbReference>
<reference evidence="2 3" key="1">
    <citation type="submission" date="2020-01" db="EMBL/GenBank/DDBJ databases">
        <authorList>
            <person name="Gulvik C.A."/>
            <person name="Batra D.G."/>
        </authorList>
    </citation>
    <scope>NUCLEOTIDE SEQUENCE [LARGE SCALE GENOMIC DNA]</scope>
    <source>
        <strain evidence="2 3">W9323</strain>
    </source>
</reference>
<dbReference type="InterPro" id="IPR025711">
    <property type="entry name" value="PepSY"/>
</dbReference>